<keyword evidence="2 5" id="KW-0812">Transmembrane</keyword>
<protein>
    <submittedName>
        <fullName evidence="6">Membrane protein-like protein</fullName>
    </submittedName>
</protein>
<evidence type="ECO:0000256" key="2">
    <source>
        <dbReference type="ARBA" id="ARBA00022692"/>
    </source>
</evidence>
<feature type="transmembrane region" description="Helical" evidence="5">
    <location>
        <begin position="16"/>
        <end position="38"/>
    </location>
</feature>
<dbReference type="GO" id="GO:0016020">
    <property type="term" value="C:membrane"/>
    <property type="evidence" value="ECO:0007669"/>
    <property type="project" value="InterPro"/>
</dbReference>
<dbReference type="PANTHER" id="PTHR10989">
    <property type="entry name" value="ANDROGEN-INDUCED PROTEIN 1-RELATED"/>
    <property type="match status" value="1"/>
</dbReference>
<dbReference type="Pfam" id="PF04750">
    <property type="entry name" value="Far-17a_AIG1"/>
    <property type="match status" value="1"/>
</dbReference>
<comment type="caution">
    <text evidence="6">The sequence shown here is derived from an EMBL/GenBank/DDBJ whole genome shotgun (WGS) entry which is preliminary data.</text>
</comment>
<dbReference type="GO" id="GO:0012505">
    <property type="term" value="C:endomembrane system"/>
    <property type="evidence" value="ECO:0007669"/>
    <property type="project" value="UniProtKB-SubCell"/>
</dbReference>
<sequence>MSPHPLQRLQSPSRSFSLLLHVLGTLSFGYNFYFLTIWDTPFNDAYGWHFQFLTIIGLLGALLAFVLGILADLTLSRSLFAAKNMVSVLATPLEVVVALLYWGLSFIDPKLVFDGEFTMPLHVDLGFHMLPAVFLTLDLVLLSPPWTIPVYGVMTLSTALAFMYWYWIELCFTKNGWYPYPLFELLTTPQRILLFSFSALLSTASSVMLRKVYGLLNGYEASREQRLKQREKVQ</sequence>
<proteinExistence type="predicted"/>
<evidence type="ECO:0000256" key="3">
    <source>
        <dbReference type="ARBA" id="ARBA00022989"/>
    </source>
</evidence>
<evidence type="ECO:0000256" key="5">
    <source>
        <dbReference type="SAM" id="Phobius"/>
    </source>
</evidence>
<evidence type="ECO:0000313" key="6">
    <source>
        <dbReference type="EMBL" id="KFH42964.1"/>
    </source>
</evidence>
<reference evidence="7" key="1">
    <citation type="journal article" date="2014" name="Genome Announc.">
        <title>Genome sequence and annotation of Acremonium chrysogenum, producer of the beta-lactam antibiotic cephalosporin C.</title>
        <authorList>
            <person name="Terfehr D."/>
            <person name="Dahlmann T.A."/>
            <person name="Specht T."/>
            <person name="Zadra I."/>
            <person name="Kuernsteiner H."/>
            <person name="Kueck U."/>
        </authorList>
    </citation>
    <scope>NUCLEOTIDE SEQUENCE [LARGE SCALE GENOMIC DNA]</scope>
    <source>
        <strain evidence="7">ATCC 11550 / CBS 779.69 / DSM 880 / IAM 14645 / JCM 23072 / IMI 49137</strain>
    </source>
</reference>
<organism evidence="6 7">
    <name type="scientific">Hapsidospora chrysogenum (strain ATCC 11550 / CBS 779.69 / DSM 880 / IAM 14645 / JCM 23072 / IMI 49137)</name>
    <name type="common">Acremonium chrysogenum</name>
    <dbReference type="NCBI Taxonomy" id="857340"/>
    <lineage>
        <taxon>Eukaryota</taxon>
        <taxon>Fungi</taxon>
        <taxon>Dikarya</taxon>
        <taxon>Ascomycota</taxon>
        <taxon>Pezizomycotina</taxon>
        <taxon>Sordariomycetes</taxon>
        <taxon>Hypocreomycetidae</taxon>
        <taxon>Hypocreales</taxon>
        <taxon>Bionectriaceae</taxon>
        <taxon>Hapsidospora</taxon>
    </lineage>
</organism>
<feature type="transmembrane region" description="Helical" evidence="5">
    <location>
        <begin position="85"/>
        <end position="105"/>
    </location>
</feature>
<accession>A0A086T0T2</accession>
<keyword evidence="4 5" id="KW-0472">Membrane</keyword>
<evidence type="ECO:0000256" key="4">
    <source>
        <dbReference type="ARBA" id="ARBA00023136"/>
    </source>
</evidence>
<dbReference type="STRING" id="857340.A0A086T0T2"/>
<gene>
    <name evidence="6" type="ORF">ACRE_062510</name>
</gene>
<dbReference type="OrthoDB" id="1898221at2759"/>
<keyword evidence="3 5" id="KW-1133">Transmembrane helix</keyword>
<dbReference type="InterPro" id="IPR006838">
    <property type="entry name" value="ADTRP_AIG1"/>
</dbReference>
<dbReference type="Proteomes" id="UP000029964">
    <property type="component" value="Unassembled WGS sequence"/>
</dbReference>
<comment type="subcellular location">
    <subcellularLocation>
        <location evidence="1">Endomembrane system</location>
        <topology evidence="1">Multi-pass membrane protein</topology>
    </subcellularLocation>
</comment>
<dbReference type="EMBL" id="JPKY01000080">
    <property type="protein sequence ID" value="KFH42964.1"/>
    <property type="molecule type" value="Genomic_DNA"/>
</dbReference>
<dbReference type="PANTHER" id="PTHR10989:SF16">
    <property type="entry name" value="AT02829P-RELATED"/>
    <property type="match status" value="1"/>
</dbReference>
<evidence type="ECO:0000256" key="1">
    <source>
        <dbReference type="ARBA" id="ARBA00004127"/>
    </source>
</evidence>
<feature type="transmembrane region" description="Helical" evidence="5">
    <location>
        <begin position="50"/>
        <end position="73"/>
    </location>
</feature>
<evidence type="ECO:0000313" key="7">
    <source>
        <dbReference type="Proteomes" id="UP000029964"/>
    </source>
</evidence>
<feature type="transmembrane region" description="Helical" evidence="5">
    <location>
        <begin position="150"/>
        <end position="168"/>
    </location>
</feature>
<dbReference type="AlphaFoldDB" id="A0A086T0T2"/>
<dbReference type="HOGENOM" id="CLU_081915_0_0_1"/>
<name>A0A086T0T2_HAPC1</name>
<keyword evidence="7" id="KW-1185">Reference proteome</keyword>